<name>A0A0G2Y2A2_9VIRU</name>
<organism evidence="1 2">
    <name type="scientific">Acanthamoeba polyphaga mimivirus Kroon</name>
    <dbReference type="NCBI Taxonomy" id="3069720"/>
    <lineage>
        <taxon>Viruses</taxon>
        <taxon>Varidnaviria</taxon>
        <taxon>Bamfordvirae</taxon>
        <taxon>Nucleocytoviricota</taxon>
        <taxon>Megaviricetes</taxon>
        <taxon>Imitervirales</taxon>
        <taxon>Mimiviridae</taxon>
        <taxon>Megamimivirinae</taxon>
        <taxon>Mimivirus</taxon>
        <taxon>Mimivirus lagoaense</taxon>
    </lineage>
</organism>
<evidence type="ECO:0000313" key="2">
    <source>
        <dbReference type="Proteomes" id="UP000240461"/>
    </source>
</evidence>
<protein>
    <submittedName>
        <fullName evidence="1">Uncharacterized protein</fullName>
    </submittedName>
</protein>
<reference evidence="1 2" key="1">
    <citation type="submission" date="2014-10" db="EMBL/GenBank/DDBJ databases">
        <title>Pan-genome analysis of Brazilian lineage A amoebal mimiviruses.</title>
        <authorList>
            <person name="Assis F.L."/>
            <person name="Abrahao J.S."/>
            <person name="Kroon E.G."/>
            <person name="Dornas F.P."/>
            <person name="Andrade K.R."/>
            <person name="Borato P.V.M."/>
            <person name="Pilotto M.R."/>
            <person name="Benamar S."/>
            <person name="LaScola B."/>
            <person name="Colson P."/>
        </authorList>
    </citation>
    <scope>NUCLEOTIDE SEQUENCE [LARGE SCALE GENOMIC DNA]</scope>
    <source>
        <strain evidence="1 2">Kroon</strain>
    </source>
</reference>
<sequence length="279" mass="32687">MESELRNLIGPIIENTINNFLNSQEYQFLEPYVSKDIVDIIDEAPLPTVRSNNCNCEDNVCPHKSIINPLYFFMLNSYISKHITYRKKFHEAFNPKIFPLHFHDTLKNSLLSDNFDVYHRLSIKFNVQKEEIFELSHGYDLFEGIEFDSDTKYPVTISLECDGLISHITIDKGSFLADKFYIPMVSIPYSKIKLRFNKNINGRMICGYFSSAIRSDLCLQRKDLVDNTTTIWFKFDKDYVLRIGGGFLIFYDDPELYCIFKDPNIRRSRLSNNIDSDKI</sequence>
<dbReference type="EMBL" id="KM982402">
    <property type="protein sequence ID" value="AKI79880.1"/>
    <property type="molecule type" value="Genomic_DNA"/>
</dbReference>
<proteinExistence type="predicted"/>
<keyword evidence="2" id="KW-1185">Reference proteome</keyword>
<dbReference type="Proteomes" id="UP000240461">
    <property type="component" value="Segment"/>
</dbReference>
<accession>A0A0G2Y2A2</accession>
<evidence type="ECO:0000313" key="1">
    <source>
        <dbReference type="EMBL" id="AKI79880.1"/>
    </source>
</evidence>
<dbReference type="KEGG" id="vg:80513678"/>